<evidence type="ECO:0008006" key="3">
    <source>
        <dbReference type="Google" id="ProtNLM"/>
    </source>
</evidence>
<accession>A0A5M8I8K6</accession>
<evidence type="ECO:0000313" key="1">
    <source>
        <dbReference type="EMBL" id="KAA6230585.1"/>
    </source>
</evidence>
<protein>
    <recommendedName>
        <fullName evidence="3">Phage portal protein</fullName>
    </recommendedName>
</protein>
<gene>
    <name evidence="1" type="ORF">FP507_09975</name>
</gene>
<reference evidence="1 2" key="1">
    <citation type="submission" date="2019-07" db="EMBL/GenBank/DDBJ databases">
        <title>Draft genome Sequence of Chlorobium phaeovibrioides sp. strain PhvTcv-s14, from the Phylum Chlorobi.</title>
        <authorList>
            <person name="Babenko V."/>
            <person name="Boldyreva D."/>
            <person name="Kanygina A."/>
            <person name="Selezneva O."/>
            <person name="Akopiyan T."/>
            <person name="Lunina O."/>
        </authorList>
    </citation>
    <scope>NUCLEOTIDE SEQUENCE [LARGE SCALE GENOMIC DNA]</scope>
    <source>
        <strain evidence="1 2">GrTcv12</strain>
    </source>
</reference>
<dbReference type="EMBL" id="VMRG01000002">
    <property type="protein sequence ID" value="KAA6230585.1"/>
    <property type="molecule type" value="Genomic_DNA"/>
</dbReference>
<evidence type="ECO:0000313" key="2">
    <source>
        <dbReference type="Proteomes" id="UP000327458"/>
    </source>
</evidence>
<dbReference type="AlphaFoldDB" id="A0A5M8I8K6"/>
<proteinExistence type="predicted"/>
<comment type="caution">
    <text evidence="1">The sequence shown here is derived from an EMBL/GenBank/DDBJ whole genome shotgun (WGS) entry which is preliminary data.</text>
</comment>
<sequence>MNNPAITPETLLSKHNLYNVFSDEWDYFRQSYQGGKAYRDASLLYPYRFEKEGTGEALLLERLRQTPLDNHCESALHTYSSFLWKKKPQRDLAELQDDPEILALLKDADLEGTPLNEFMRTVQIQAGIYGHAWIVIDKAPHQYNTLAEERHNGIRPYLVHYAPPNVYDWTIERNSSGAVETTYLKVVEEERGRNGEVNKTVRIWTKESMQAYRIQGGSNTLETLHNTPNPIGIIPAICHYGRSRLHRGIGSSEIKDVAKLQQSIYNDLSELAQTIRNTNHSTLVKNPDDDASGGAGGVVIMSENTESGKKPYLLQPMLFQMEGLIKAIEKKEAMINRMTHLAPVRSVRTQPQSGEAIKTEFQLLNALLSEMASGLQLTEYRMLEVYCHWLGKTEQAKSLIIQYPEKFELRDRQQDLNLLKEAGTLTVNSPTFQKELQKLIASIALEDDAQLEEINGEIDGVE</sequence>
<name>A0A5M8I8K6_CHLPH</name>
<dbReference type="Proteomes" id="UP000327458">
    <property type="component" value="Unassembled WGS sequence"/>
</dbReference>
<organism evidence="1 2">
    <name type="scientific">Chlorobium phaeovibrioides</name>
    <dbReference type="NCBI Taxonomy" id="1094"/>
    <lineage>
        <taxon>Bacteria</taxon>
        <taxon>Pseudomonadati</taxon>
        <taxon>Chlorobiota</taxon>
        <taxon>Chlorobiia</taxon>
        <taxon>Chlorobiales</taxon>
        <taxon>Chlorobiaceae</taxon>
        <taxon>Chlorobium/Pelodictyon group</taxon>
        <taxon>Chlorobium</taxon>
    </lineage>
</organism>
<dbReference type="RefSeq" id="WP_151419731.1">
    <property type="nucleotide sequence ID" value="NZ_VMRG01000002.1"/>
</dbReference>